<evidence type="ECO:0000256" key="6">
    <source>
        <dbReference type="ARBA" id="ARBA00022525"/>
    </source>
</evidence>
<keyword evidence="11" id="KW-0624">Polysaccharide degradation</keyword>
<dbReference type="SUPFAM" id="SSF51126">
    <property type="entry name" value="Pectin lyase-like"/>
    <property type="match status" value="1"/>
</dbReference>
<name>A0A6A6HEU1_VIRVR</name>
<keyword evidence="15" id="KW-1185">Reference proteome</keyword>
<feature type="signal peptide" evidence="12">
    <location>
        <begin position="1"/>
        <end position="20"/>
    </location>
</feature>
<evidence type="ECO:0000256" key="5">
    <source>
        <dbReference type="ARBA" id="ARBA00012272"/>
    </source>
</evidence>
<keyword evidence="11" id="KW-0119">Carbohydrate metabolism</keyword>
<evidence type="ECO:0000313" key="15">
    <source>
        <dbReference type="Proteomes" id="UP000800092"/>
    </source>
</evidence>
<dbReference type="PANTHER" id="PTHR31683:SF18">
    <property type="entry name" value="PECTATE LYASE 21-RELATED"/>
    <property type="match status" value="1"/>
</dbReference>
<dbReference type="InterPro" id="IPR045032">
    <property type="entry name" value="PEL"/>
</dbReference>
<organism evidence="14 15">
    <name type="scientific">Viridothelium virens</name>
    <name type="common">Speckled blister lichen</name>
    <name type="synonym">Trypethelium virens</name>
    <dbReference type="NCBI Taxonomy" id="1048519"/>
    <lineage>
        <taxon>Eukaryota</taxon>
        <taxon>Fungi</taxon>
        <taxon>Dikarya</taxon>
        <taxon>Ascomycota</taxon>
        <taxon>Pezizomycotina</taxon>
        <taxon>Dothideomycetes</taxon>
        <taxon>Dothideomycetes incertae sedis</taxon>
        <taxon>Trypetheliales</taxon>
        <taxon>Trypetheliaceae</taxon>
        <taxon>Viridothelium</taxon>
    </lineage>
</organism>
<dbReference type="GO" id="GO:0005576">
    <property type="term" value="C:extracellular region"/>
    <property type="evidence" value="ECO:0007669"/>
    <property type="project" value="UniProtKB-SubCell"/>
</dbReference>
<dbReference type="GO" id="GO:0046872">
    <property type="term" value="F:metal ion binding"/>
    <property type="evidence" value="ECO:0007669"/>
    <property type="project" value="UniProtKB-KW"/>
</dbReference>
<evidence type="ECO:0000259" key="13">
    <source>
        <dbReference type="SMART" id="SM00656"/>
    </source>
</evidence>
<dbReference type="PANTHER" id="PTHR31683">
    <property type="entry name" value="PECTATE LYASE 18-RELATED"/>
    <property type="match status" value="1"/>
</dbReference>
<dbReference type="InterPro" id="IPR002022">
    <property type="entry name" value="Pec_lyase"/>
</dbReference>
<keyword evidence="8 12" id="KW-0732">Signal</keyword>
<evidence type="ECO:0000256" key="12">
    <source>
        <dbReference type="SAM" id="SignalP"/>
    </source>
</evidence>
<evidence type="ECO:0000313" key="14">
    <source>
        <dbReference type="EMBL" id="KAF2236654.1"/>
    </source>
</evidence>
<feature type="domain" description="Pectate lyase" evidence="13">
    <location>
        <begin position="79"/>
        <end position="292"/>
    </location>
</feature>
<protein>
    <recommendedName>
        <fullName evidence="5">pectate lyase</fullName>
        <ecNumber evidence="5">4.2.2.2</ecNumber>
    </recommendedName>
</protein>
<evidence type="ECO:0000256" key="4">
    <source>
        <dbReference type="ARBA" id="ARBA00010980"/>
    </source>
</evidence>
<comment type="subcellular location">
    <subcellularLocation>
        <location evidence="3 11">Secreted</location>
    </subcellularLocation>
</comment>
<comment type="catalytic activity">
    <reaction evidence="1">
        <text>Eliminative cleavage of (1-&gt;4)-alpha-D-galacturonan to give oligosaccharides with 4-deoxy-alpha-D-galact-4-enuronosyl groups at their non-reducing ends.</text>
        <dbReference type="EC" id="4.2.2.2"/>
    </reaction>
</comment>
<dbReference type="OrthoDB" id="1637350at2759"/>
<gene>
    <name evidence="14" type="ORF">EV356DRAFT_565469</name>
</gene>
<evidence type="ECO:0000256" key="11">
    <source>
        <dbReference type="RuleBase" id="RU361173"/>
    </source>
</evidence>
<dbReference type="InterPro" id="IPR011050">
    <property type="entry name" value="Pectin_lyase_fold/virulence"/>
</dbReference>
<evidence type="ECO:0000256" key="10">
    <source>
        <dbReference type="ARBA" id="ARBA00023239"/>
    </source>
</evidence>
<keyword evidence="7" id="KW-0479">Metal-binding</keyword>
<evidence type="ECO:0000256" key="9">
    <source>
        <dbReference type="ARBA" id="ARBA00022837"/>
    </source>
</evidence>
<keyword evidence="10 11" id="KW-0456">Lyase</keyword>
<dbReference type="EC" id="4.2.2.2" evidence="5"/>
<feature type="chain" id="PRO_5025573751" description="pectate lyase" evidence="12">
    <location>
        <begin position="21"/>
        <end position="349"/>
    </location>
</feature>
<evidence type="ECO:0000256" key="1">
    <source>
        <dbReference type="ARBA" id="ARBA00000695"/>
    </source>
</evidence>
<accession>A0A6A6HEU1</accession>
<keyword evidence="6 11" id="KW-0964">Secreted</keyword>
<keyword evidence="9" id="KW-0106">Calcium</keyword>
<comment type="similarity">
    <text evidence="4 11">Belongs to the polysaccharide lyase 1 family.</text>
</comment>
<dbReference type="Proteomes" id="UP000800092">
    <property type="component" value="Unassembled WGS sequence"/>
</dbReference>
<evidence type="ECO:0000256" key="7">
    <source>
        <dbReference type="ARBA" id="ARBA00022723"/>
    </source>
</evidence>
<dbReference type="Gene3D" id="2.160.20.10">
    <property type="entry name" value="Single-stranded right-handed beta-helix, Pectin lyase-like"/>
    <property type="match status" value="1"/>
</dbReference>
<dbReference type="InterPro" id="IPR012334">
    <property type="entry name" value="Pectin_lyas_fold"/>
</dbReference>
<evidence type="ECO:0000256" key="8">
    <source>
        <dbReference type="ARBA" id="ARBA00022729"/>
    </source>
</evidence>
<comment type="cofactor">
    <cofactor evidence="2">
        <name>Ca(2+)</name>
        <dbReference type="ChEBI" id="CHEBI:29108"/>
    </cofactor>
</comment>
<dbReference type="AlphaFoldDB" id="A0A6A6HEU1"/>
<dbReference type="Pfam" id="PF00544">
    <property type="entry name" value="Pectate_lyase_4"/>
    <property type="match status" value="1"/>
</dbReference>
<evidence type="ECO:0000256" key="2">
    <source>
        <dbReference type="ARBA" id="ARBA00001913"/>
    </source>
</evidence>
<dbReference type="GO" id="GO:0000272">
    <property type="term" value="P:polysaccharide catabolic process"/>
    <property type="evidence" value="ECO:0007669"/>
    <property type="project" value="UniProtKB-KW"/>
</dbReference>
<proteinExistence type="inferred from homology"/>
<dbReference type="EMBL" id="ML991784">
    <property type="protein sequence ID" value="KAF2236654.1"/>
    <property type="molecule type" value="Genomic_DNA"/>
</dbReference>
<dbReference type="SMART" id="SM00656">
    <property type="entry name" value="Amb_all"/>
    <property type="match status" value="1"/>
</dbReference>
<dbReference type="FunFam" id="2.160.20.10:FF:000036">
    <property type="entry name" value="Pectate lyase A"/>
    <property type="match status" value="1"/>
</dbReference>
<dbReference type="GO" id="GO:0030570">
    <property type="term" value="F:pectate lyase activity"/>
    <property type="evidence" value="ECO:0007669"/>
    <property type="project" value="UniProtKB-EC"/>
</dbReference>
<evidence type="ECO:0000256" key="3">
    <source>
        <dbReference type="ARBA" id="ARBA00004613"/>
    </source>
</evidence>
<sequence>MKMKLANFLAVSIPALGALGSPLVASNDEGATGSSVISGTSTIENSGAAIREVNAASAAITDAASVGYATLNGGTKGGAGGTTTTVSTYAQFTAAVADDVARVVVIAGTISQAAQVRVGSNKSIVGKNSSAKLVGAGLYIKSKKNVIVRNLTIQKVLAENGDAIGIQASSNVWVDHCDVSSDRDHDKDYYDGLIDVTHASDYVTISNTFLHDHWKASLVGHSDSNGAEDTGHLTVTYANNYWYNINSRGPSYRFGTGHVFNSYFDTVSDGINTRDGAQLLVESNAFVNSKKPLYSTDDGYAVSRDNNFGGEADEAEQGSLTSVPYSYKTLGSTNVKAAVVGTAGATLTF</sequence>
<reference evidence="14" key="1">
    <citation type="journal article" date="2020" name="Stud. Mycol.">
        <title>101 Dothideomycetes genomes: a test case for predicting lifestyles and emergence of pathogens.</title>
        <authorList>
            <person name="Haridas S."/>
            <person name="Albert R."/>
            <person name="Binder M."/>
            <person name="Bloem J."/>
            <person name="Labutti K."/>
            <person name="Salamov A."/>
            <person name="Andreopoulos B."/>
            <person name="Baker S."/>
            <person name="Barry K."/>
            <person name="Bills G."/>
            <person name="Bluhm B."/>
            <person name="Cannon C."/>
            <person name="Castanera R."/>
            <person name="Culley D."/>
            <person name="Daum C."/>
            <person name="Ezra D."/>
            <person name="Gonzalez J."/>
            <person name="Henrissat B."/>
            <person name="Kuo A."/>
            <person name="Liang C."/>
            <person name="Lipzen A."/>
            <person name="Lutzoni F."/>
            <person name="Magnuson J."/>
            <person name="Mondo S."/>
            <person name="Nolan M."/>
            <person name="Ohm R."/>
            <person name="Pangilinan J."/>
            <person name="Park H.-J."/>
            <person name="Ramirez L."/>
            <person name="Alfaro M."/>
            <person name="Sun H."/>
            <person name="Tritt A."/>
            <person name="Yoshinaga Y."/>
            <person name="Zwiers L.-H."/>
            <person name="Turgeon B."/>
            <person name="Goodwin S."/>
            <person name="Spatafora J."/>
            <person name="Crous P."/>
            <person name="Grigoriev I."/>
        </authorList>
    </citation>
    <scope>NUCLEOTIDE SEQUENCE</scope>
    <source>
        <strain evidence="14">Tuck. ex Michener</strain>
    </source>
</reference>